<dbReference type="Pfam" id="PF16363">
    <property type="entry name" value="GDP_Man_Dehyd"/>
    <property type="match status" value="1"/>
</dbReference>
<dbReference type="RefSeq" id="WP_246913294.1">
    <property type="nucleotide sequence ID" value="NZ_JALJRB010000027.1"/>
</dbReference>
<keyword evidence="2" id="KW-0456">Lyase</keyword>
<evidence type="ECO:0000313" key="2">
    <source>
        <dbReference type="EMBL" id="MCJ8502473.1"/>
    </source>
</evidence>
<reference evidence="2" key="1">
    <citation type="submission" date="2022-04" db="EMBL/GenBank/DDBJ databases">
        <title>Desulfatitalea alkaliphila sp. nov., a novel anaerobic sulfate-reducing bacterium isolated from terrestrial mud volcano, Taman Peninsula, Russia.</title>
        <authorList>
            <person name="Khomyakova M.A."/>
            <person name="Merkel A.Y."/>
            <person name="Slobodkin A.I."/>
        </authorList>
    </citation>
    <scope>NUCLEOTIDE SEQUENCE</scope>
    <source>
        <strain evidence="2">M08but</strain>
    </source>
</reference>
<protein>
    <submittedName>
        <fullName evidence="2">GDP-mannose 4,6-dehydratase</fullName>
        <ecNumber evidence="2">4.2.1.47</ecNumber>
    </submittedName>
</protein>
<dbReference type="Proteomes" id="UP001165427">
    <property type="component" value="Unassembled WGS sequence"/>
</dbReference>
<dbReference type="PANTHER" id="PTHR43000">
    <property type="entry name" value="DTDP-D-GLUCOSE 4,6-DEHYDRATASE-RELATED"/>
    <property type="match status" value="1"/>
</dbReference>
<evidence type="ECO:0000313" key="3">
    <source>
        <dbReference type="Proteomes" id="UP001165427"/>
    </source>
</evidence>
<sequence length="298" mass="33177">MKRVLITGITGFTGHYVEVELAKHGWDVWGFCEHSGPSKTCYRHVDLTHAASVNEAVGYVGADAVVHLAAVSFVGHDKVDDFYRVNLMGTRNLLAALAAVEKKPECVILASSANVYGNSTEGVLSETTPPNPANDYALSKLAMEYMARLWFERLPIVITRPFNYTGVGQSKSFLLPKIVEHFRQRASVIELGNMDVWRDFSDVRAVATVYRRLLEVRPKGETVNICSGRTHSLRDVLSMAKRITGHKPGVEVNPAFVRANDVRSLCGDASKLRRLIGDWDSPPLEETLRWMLTEVDAY</sequence>
<feature type="domain" description="NAD(P)-binding" evidence="1">
    <location>
        <begin position="5"/>
        <end position="277"/>
    </location>
</feature>
<comment type="caution">
    <text evidence="2">The sequence shown here is derived from an EMBL/GenBank/DDBJ whole genome shotgun (WGS) entry which is preliminary data.</text>
</comment>
<keyword evidence="3" id="KW-1185">Reference proteome</keyword>
<gene>
    <name evidence="2" type="ORF">MRX98_17985</name>
</gene>
<dbReference type="InterPro" id="IPR016040">
    <property type="entry name" value="NAD(P)-bd_dom"/>
</dbReference>
<dbReference type="Gene3D" id="3.90.25.10">
    <property type="entry name" value="UDP-galactose 4-epimerase, domain 1"/>
    <property type="match status" value="1"/>
</dbReference>
<accession>A0AA41R6T7</accession>
<proteinExistence type="predicted"/>
<evidence type="ECO:0000259" key="1">
    <source>
        <dbReference type="Pfam" id="PF16363"/>
    </source>
</evidence>
<dbReference type="GO" id="GO:0008446">
    <property type="term" value="F:GDP-mannose 4,6-dehydratase activity"/>
    <property type="evidence" value="ECO:0007669"/>
    <property type="project" value="UniProtKB-EC"/>
</dbReference>
<dbReference type="EMBL" id="JALJRB010000027">
    <property type="protein sequence ID" value="MCJ8502473.1"/>
    <property type="molecule type" value="Genomic_DNA"/>
</dbReference>
<organism evidence="2 3">
    <name type="scientific">Desulfatitalea alkaliphila</name>
    <dbReference type="NCBI Taxonomy" id="2929485"/>
    <lineage>
        <taxon>Bacteria</taxon>
        <taxon>Pseudomonadati</taxon>
        <taxon>Thermodesulfobacteriota</taxon>
        <taxon>Desulfobacteria</taxon>
        <taxon>Desulfobacterales</taxon>
        <taxon>Desulfosarcinaceae</taxon>
        <taxon>Desulfatitalea</taxon>
    </lineage>
</organism>
<dbReference type="InterPro" id="IPR036291">
    <property type="entry name" value="NAD(P)-bd_dom_sf"/>
</dbReference>
<dbReference type="Gene3D" id="3.40.50.720">
    <property type="entry name" value="NAD(P)-binding Rossmann-like Domain"/>
    <property type="match status" value="1"/>
</dbReference>
<dbReference type="AlphaFoldDB" id="A0AA41R6T7"/>
<dbReference type="SUPFAM" id="SSF51735">
    <property type="entry name" value="NAD(P)-binding Rossmann-fold domains"/>
    <property type="match status" value="1"/>
</dbReference>
<dbReference type="EC" id="4.2.1.47" evidence="2"/>
<name>A0AA41R6T7_9BACT</name>